<feature type="region of interest" description="Disordered" evidence="1">
    <location>
        <begin position="832"/>
        <end position="851"/>
    </location>
</feature>
<dbReference type="Pfam" id="PF13350">
    <property type="entry name" value="Y_phosphatase3"/>
    <property type="match status" value="1"/>
</dbReference>
<gene>
    <name evidence="2" type="ORF">AK812_SmicGene33699</name>
</gene>
<feature type="compositionally biased region" description="Basic and acidic residues" evidence="1">
    <location>
        <begin position="129"/>
        <end position="161"/>
    </location>
</feature>
<feature type="compositionally biased region" description="Polar residues" evidence="1">
    <location>
        <begin position="282"/>
        <end position="291"/>
    </location>
</feature>
<accession>A0A1Q9CR12</accession>
<dbReference type="InterPro" id="IPR029021">
    <property type="entry name" value="Prot-tyrosine_phosphatase-like"/>
</dbReference>
<feature type="region of interest" description="Disordered" evidence="1">
    <location>
        <begin position="311"/>
        <end position="346"/>
    </location>
</feature>
<dbReference type="Gene3D" id="3.90.190.10">
    <property type="entry name" value="Protein tyrosine phosphatase superfamily"/>
    <property type="match status" value="1"/>
</dbReference>
<organism evidence="2 3">
    <name type="scientific">Symbiodinium microadriaticum</name>
    <name type="common">Dinoflagellate</name>
    <name type="synonym">Zooxanthella microadriatica</name>
    <dbReference type="NCBI Taxonomy" id="2951"/>
    <lineage>
        <taxon>Eukaryota</taxon>
        <taxon>Sar</taxon>
        <taxon>Alveolata</taxon>
        <taxon>Dinophyceae</taxon>
        <taxon>Suessiales</taxon>
        <taxon>Symbiodiniaceae</taxon>
        <taxon>Symbiodinium</taxon>
    </lineage>
</organism>
<feature type="region of interest" description="Disordered" evidence="1">
    <location>
        <begin position="38"/>
        <end position="76"/>
    </location>
</feature>
<protein>
    <submittedName>
        <fullName evidence="2">Uncharacterized protein</fullName>
    </submittedName>
</protein>
<dbReference type="InterPro" id="IPR026893">
    <property type="entry name" value="Tyr/Ser_Pase_IphP-type"/>
</dbReference>
<feature type="region of interest" description="Disordered" evidence="1">
    <location>
        <begin position="114"/>
        <end position="161"/>
    </location>
</feature>
<feature type="compositionally biased region" description="Basic residues" evidence="1">
    <location>
        <begin position="118"/>
        <end position="128"/>
    </location>
</feature>
<feature type="region of interest" description="Disordered" evidence="1">
    <location>
        <begin position="578"/>
        <end position="621"/>
    </location>
</feature>
<keyword evidence="3" id="KW-1185">Reference proteome</keyword>
<evidence type="ECO:0000313" key="2">
    <source>
        <dbReference type="EMBL" id="OLP85317.1"/>
    </source>
</evidence>
<reference evidence="2 3" key="1">
    <citation type="submission" date="2016-02" db="EMBL/GenBank/DDBJ databases">
        <title>Genome analysis of coral dinoflagellate symbionts highlights evolutionary adaptations to a symbiotic lifestyle.</title>
        <authorList>
            <person name="Aranda M."/>
            <person name="Li Y."/>
            <person name="Liew Y.J."/>
            <person name="Baumgarten S."/>
            <person name="Simakov O."/>
            <person name="Wilson M."/>
            <person name="Piel J."/>
            <person name="Ashoor H."/>
            <person name="Bougouffa S."/>
            <person name="Bajic V.B."/>
            <person name="Ryu T."/>
            <person name="Ravasi T."/>
            <person name="Bayer T."/>
            <person name="Micklem G."/>
            <person name="Kim H."/>
            <person name="Bhak J."/>
            <person name="Lajeunesse T.C."/>
            <person name="Voolstra C.R."/>
        </authorList>
    </citation>
    <scope>NUCLEOTIDE SEQUENCE [LARGE SCALE GENOMIC DNA]</scope>
    <source>
        <strain evidence="2 3">CCMP2467</strain>
    </source>
</reference>
<name>A0A1Q9CR12_SYMMI</name>
<evidence type="ECO:0000256" key="1">
    <source>
        <dbReference type="SAM" id="MobiDB-lite"/>
    </source>
</evidence>
<feature type="compositionally biased region" description="Pro residues" evidence="1">
    <location>
        <begin position="56"/>
        <end position="71"/>
    </location>
</feature>
<feature type="compositionally biased region" description="Basic and acidic residues" evidence="1">
    <location>
        <begin position="269"/>
        <end position="279"/>
    </location>
</feature>
<dbReference type="EMBL" id="LSRX01000983">
    <property type="protein sequence ID" value="OLP85317.1"/>
    <property type="molecule type" value="Genomic_DNA"/>
</dbReference>
<dbReference type="GO" id="GO:0004721">
    <property type="term" value="F:phosphoprotein phosphatase activity"/>
    <property type="evidence" value="ECO:0007669"/>
    <property type="project" value="InterPro"/>
</dbReference>
<proteinExistence type="predicted"/>
<feature type="compositionally biased region" description="Acidic residues" evidence="1">
    <location>
        <begin position="313"/>
        <end position="323"/>
    </location>
</feature>
<dbReference type="AlphaFoldDB" id="A0A1Q9CR12"/>
<evidence type="ECO:0000313" key="3">
    <source>
        <dbReference type="Proteomes" id="UP000186817"/>
    </source>
</evidence>
<comment type="caution">
    <text evidence="2">The sequence shown here is derived from an EMBL/GenBank/DDBJ whole genome shotgun (WGS) entry which is preliminary data.</text>
</comment>
<dbReference type="OrthoDB" id="449382at2759"/>
<sequence>MYSDGFSGNPRREHVIVAFWPPNMTGRVGTVTAMGLTETDAHTGPSEPLPGGAGPPNAPKPPNPPNPPPAHSPVAGPPWAQYSGKYGNYGYGPGGYGYGYTAYGYGMSFAKGDEAKGKGRGMSRGKGWKSKEGHRKDSKDAKEGEKDALEKPEKEEEAAPRVKDEVFEEIRAVLSVNACALVSCSASAELMVKGHEEAVLQHQFFDARVRQHLHALHGSGGRARLKAALQMVHQCTMNKTRQDVKNWPAYLVTLLKKFDADAAAAPPQDRQERLEEKKGVGSASTASTTPEKLSGQEAFGVEEAFPNFSFMESESEEEGDEEPREQRWDLQVPRVTAPPPKQPYREPQMSSLEILEAPGFGGPEVPELGTANVRNAEELGRVGHGPRAVAPVGPNALPAGTGPGANLSLSSANGLPPAHPCAFPFGDKTVSAVSGNIGFGLQTTPTMPAGERLGPMSSWSSRLLEPLRLSRCGCRDSDGNAKDLSAVSGRSSPGDGCPEVGGLLEPQRCSPCTPPRPASVTTKTESAIPLASFTKNSLASEAQRDAEMNRVKLWILQRPLQQTERSLLEWEKKRNAHLPKMPADSSKVFKASRRQTARQPAGPSDPVRRQQDAEASSTGSWPDEFSRYCAMALWRVLGDIGDKSGESACGILVREGQGLQTPVLGRLSFGALVLALADSSSSSGAAASRLRYRLLRGNGPKEGWVSIRCKGKALLAEADHADLAPPEQSMPFPAIGLGKPNLGAASGWASWHGFKRVANFRDVADSSPGNHPIRCRNGKVLRRGMLFRSGHFAAATKEDLAVLQALQLRTYVDLREGRDFEGADAEVHHVLFPPSPSTTARGAPPAPVPAGGRRLWCPVTKDLRLRGSTADEKLNAVPESDRKAWTSWWFQRLTRLRGDIKEENVVGGHAVTFRRTEGFSVESRAFRVAEAAQHEGKARASAKALGRKPRLLGFVLDKQISATARSRRGLTEWDEVNFSFTNTNKESKEMISTDAQWENRARKVR</sequence>
<dbReference type="Proteomes" id="UP000186817">
    <property type="component" value="Unassembled WGS sequence"/>
</dbReference>
<feature type="region of interest" description="Disordered" evidence="1">
    <location>
        <begin position="263"/>
        <end position="298"/>
    </location>
</feature>
<dbReference type="SUPFAM" id="SSF52799">
    <property type="entry name" value="(Phosphotyrosine protein) phosphatases II"/>
    <property type="match status" value="1"/>
</dbReference>